<protein>
    <submittedName>
        <fullName evidence="2">Transcriptional regulator</fullName>
    </submittedName>
</protein>
<dbReference type="AlphaFoldDB" id="A0A0R2FLW0"/>
<dbReference type="STRING" id="81857.IV38_GL000903"/>
<evidence type="ECO:0000313" key="2">
    <source>
        <dbReference type="EMBL" id="KRN28699.1"/>
    </source>
</evidence>
<proteinExistence type="predicted"/>
<dbReference type="Proteomes" id="UP000051751">
    <property type="component" value="Unassembled WGS sequence"/>
</dbReference>
<dbReference type="SUPFAM" id="SSF46785">
    <property type="entry name" value="Winged helix' DNA-binding domain"/>
    <property type="match status" value="1"/>
</dbReference>
<dbReference type="PANTHER" id="PTHR30595">
    <property type="entry name" value="GLPR-RELATED TRANSCRIPTIONAL REPRESSOR"/>
    <property type="match status" value="1"/>
</dbReference>
<dbReference type="InterPro" id="IPR038461">
    <property type="entry name" value="Schlafen_AlbA_2_dom_sf"/>
</dbReference>
<dbReference type="EMBL" id="JQAT01000002">
    <property type="protein sequence ID" value="KRN28699.1"/>
    <property type="molecule type" value="Genomic_DNA"/>
</dbReference>
<dbReference type="Pfam" id="PF04326">
    <property type="entry name" value="SLFN_AlbA_2"/>
    <property type="match status" value="1"/>
</dbReference>
<evidence type="ECO:0000259" key="1">
    <source>
        <dbReference type="Pfam" id="PF04326"/>
    </source>
</evidence>
<feature type="domain" description="Schlafen AlbA-2" evidence="1">
    <location>
        <begin position="5"/>
        <end position="121"/>
    </location>
</feature>
<accession>A0A0R2FLW0</accession>
<gene>
    <name evidence="2" type="ORF">IV38_GL000903</name>
    <name evidence="3" type="ORF">IV40_GL000950</name>
</gene>
<sequence length="437" mass="49478">MYDNEDSGIEYKATLNNHLKREIDSFLNSQTGGVIYLGVDDKTRAPQSVGQETRHQWEEIITNWAMNAFYPIPYSLIEVLPNADVFTIKIKSGRHKLYAIAKNGFDSSGVYVREGSSAVRASNERVQRMLQEFKMSGEFDSETSDNQNLTFRVAKSVFDGLDINFDQNSLSLMKNGKYNNAALLISDENPYSAKLAMYDGLNVMSFKDKREFVGAITKQIDEVLDYLDLANHKQVIISGNAQRAERKDYPSVAIREAIVNAFVHRDYLLHSNVKVELFDDRLEIVSPGGIPDGLSLEEIKDGMTAARNPRLIHILDKMNYIENYGTGIRRIFAAYDDTSEKPGFEVRENSFKIILPNKNYTNEIHPEDDHKFNFVFTKNEQKILAVLKNADGPLKRTEIEGQTGLTKNKAFSALRSLQKKSVIKVVGASVSTRYEII</sequence>
<evidence type="ECO:0000313" key="4">
    <source>
        <dbReference type="Proteomes" id="UP000051645"/>
    </source>
</evidence>
<dbReference type="EMBL" id="JQAZ01000002">
    <property type="protein sequence ID" value="KRN32890.1"/>
    <property type="molecule type" value="Genomic_DNA"/>
</dbReference>
<dbReference type="PATRIC" id="fig|81857.3.peg.906"/>
<organism evidence="2 5">
    <name type="scientific">Lactobacillus selangorensis</name>
    <dbReference type="NCBI Taxonomy" id="81857"/>
    <lineage>
        <taxon>Bacteria</taxon>
        <taxon>Bacillati</taxon>
        <taxon>Bacillota</taxon>
        <taxon>Bacilli</taxon>
        <taxon>Lactobacillales</taxon>
        <taxon>Lactobacillaceae</taxon>
        <taxon>Lactobacillus</taxon>
    </lineage>
</organism>
<dbReference type="PANTHER" id="PTHR30595:SF6">
    <property type="entry name" value="SCHLAFEN ALBA-2 DOMAIN-CONTAINING PROTEIN"/>
    <property type="match status" value="1"/>
</dbReference>
<dbReference type="InterPro" id="IPR036390">
    <property type="entry name" value="WH_DNA-bd_sf"/>
</dbReference>
<reference evidence="4 5" key="1">
    <citation type="journal article" date="2015" name="Genome Announc.">
        <title>Expanding the biotechnology potential of lactobacilli through comparative genomics of 213 strains and associated genera.</title>
        <authorList>
            <person name="Sun Z."/>
            <person name="Harris H.M."/>
            <person name="McCann A."/>
            <person name="Guo C."/>
            <person name="Argimon S."/>
            <person name="Zhang W."/>
            <person name="Yang X."/>
            <person name="Jeffery I.B."/>
            <person name="Cooney J.C."/>
            <person name="Kagawa T.F."/>
            <person name="Liu W."/>
            <person name="Song Y."/>
            <person name="Salvetti E."/>
            <person name="Wrobel A."/>
            <person name="Rasinkangas P."/>
            <person name="Parkhill J."/>
            <person name="Rea M.C."/>
            <person name="O'Sullivan O."/>
            <person name="Ritari J."/>
            <person name="Douillard F.P."/>
            <person name="Paul Ross R."/>
            <person name="Yang R."/>
            <person name="Briner A.E."/>
            <person name="Felis G.E."/>
            <person name="de Vos W.M."/>
            <person name="Barrangou R."/>
            <person name="Klaenhammer T.R."/>
            <person name="Caufield P.W."/>
            <person name="Cui Y."/>
            <person name="Zhang H."/>
            <person name="O'Toole P.W."/>
        </authorList>
    </citation>
    <scope>NUCLEOTIDE SEQUENCE [LARGE SCALE GENOMIC DNA]</scope>
    <source>
        <strain evidence="2 5">ATCC BAA-66</strain>
        <strain evidence="3 4">DSM 13344</strain>
    </source>
</reference>
<dbReference type="Proteomes" id="UP000051645">
    <property type="component" value="Unassembled WGS sequence"/>
</dbReference>
<comment type="caution">
    <text evidence="2">The sequence shown here is derived from an EMBL/GenBank/DDBJ whole genome shotgun (WGS) entry which is preliminary data.</text>
</comment>
<name>A0A0R2FLW0_9LACO</name>
<keyword evidence="4" id="KW-1185">Reference proteome</keyword>
<evidence type="ECO:0000313" key="5">
    <source>
        <dbReference type="Proteomes" id="UP000051751"/>
    </source>
</evidence>
<dbReference type="InterPro" id="IPR007421">
    <property type="entry name" value="Schlafen_AlbA_2_dom"/>
</dbReference>
<dbReference type="Pfam" id="PF13749">
    <property type="entry name" value="HATPase_c_4"/>
    <property type="match status" value="1"/>
</dbReference>
<dbReference type="Gene3D" id="3.30.950.30">
    <property type="entry name" value="Schlafen, AAA domain"/>
    <property type="match status" value="1"/>
</dbReference>
<dbReference type="OrthoDB" id="9807907at2"/>
<dbReference type="RefSeq" id="WP_057769122.1">
    <property type="nucleotide sequence ID" value="NZ_JQAT01000002.1"/>
</dbReference>
<dbReference type="Gene3D" id="3.30.565.60">
    <property type="match status" value="1"/>
</dbReference>
<dbReference type="InterPro" id="IPR038475">
    <property type="entry name" value="RecG_C_sf"/>
</dbReference>
<evidence type="ECO:0000313" key="3">
    <source>
        <dbReference type="EMBL" id="KRN32890.1"/>
    </source>
</evidence>